<keyword evidence="3" id="KW-1185">Reference proteome</keyword>
<dbReference type="Pfam" id="PF11706">
    <property type="entry name" value="zf-CGNR"/>
    <property type="match status" value="1"/>
</dbReference>
<accession>A0A0K1JDK7</accession>
<dbReference type="SUPFAM" id="SSF160904">
    <property type="entry name" value="Jann2411-like"/>
    <property type="match status" value="1"/>
</dbReference>
<organism evidence="2 3">
    <name type="scientific">Luteipulveratus mongoliensis</name>
    <dbReference type="NCBI Taxonomy" id="571913"/>
    <lineage>
        <taxon>Bacteria</taxon>
        <taxon>Bacillati</taxon>
        <taxon>Actinomycetota</taxon>
        <taxon>Actinomycetes</taxon>
        <taxon>Micrococcales</taxon>
        <taxon>Dermacoccaceae</taxon>
        <taxon>Luteipulveratus</taxon>
    </lineage>
</organism>
<dbReference type="RefSeq" id="WP_052589206.1">
    <property type="nucleotide sequence ID" value="NZ_CP011112.1"/>
</dbReference>
<dbReference type="InterPro" id="IPR021005">
    <property type="entry name" value="Znf_CGNR"/>
</dbReference>
<evidence type="ECO:0000259" key="1">
    <source>
        <dbReference type="Pfam" id="PF11706"/>
    </source>
</evidence>
<dbReference type="PANTHER" id="PTHR35525:SF3">
    <property type="entry name" value="BLL6575 PROTEIN"/>
    <property type="match status" value="1"/>
</dbReference>
<protein>
    <recommendedName>
        <fullName evidence="1">Zinc finger CGNR domain-containing protein</fullName>
    </recommendedName>
</protein>
<evidence type="ECO:0000313" key="3">
    <source>
        <dbReference type="Proteomes" id="UP000066480"/>
    </source>
</evidence>
<dbReference type="OrthoDB" id="3531194at2"/>
<dbReference type="InterPro" id="IPR010852">
    <property type="entry name" value="ABATE"/>
</dbReference>
<dbReference type="PANTHER" id="PTHR35525">
    <property type="entry name" value="BLL6575 PROTEIN"/>
    <property type="match status" value="1"/>
</dbReference>
<evidence type="ECO:0000313" key="2">
    <source>
        <dbReference type="EMBL" id="AKU14685.1"/>
    </source>
</evidence>
<dbReference type="PATRIC" id="fig|571913.6.peg.73"/>
<sequence length="192" mass="20783">MTGQVHFDSHVWRLLDAAEKMVNTLTPGGDRGRPYDVPEGRALRDAAAEALRADGYEPRVTAAEAEQFRVLAGRLREVFVAADAQELSVAARLVNRLLDETGPRPQLDDHDGELHLHFHGRDPGLYPGWSPGVAAGLAMALGSAMGGRLGVCEAPGCDRVYVDGSKNGGRRFCSTRCQSRVKAAAHRERART</sequence>
<name>A0A0K1JDK7_9MICO</name>
<proteinExistence type="predicted"/>
<dbReference type="Proteomes" id="UP000066480">
    <property type="component" value="Chromosome"/>
</dbReference>
<dbReference type="STRING" id="571913.VV02_00365"/>
<dbReference type="KEGG" id="lmoi:VV02_00365"/>
<dbReference type="AlphaFoldDB" id="A0A0K1JDK7"/>
<reference evidence="2 3" key="1">
    <citation type="submission" date="2015-03" db="EMBL/GenBank/DDBJ databases">
        <title>Luteipulveratus halotolerans sp. nov., a novel actinobacterium (Dermacoccaceae) from Sarawak, Malaysia.</title>
        <authorList>
            <person name="Juboi H."/>
            <person name="Basik A."/>
            <person name="Shamsul S.S."/>
            <person name="Arnold P."/>
            <person name="Schmitt E.K."/>
            <person name="Sanglier J.-J."/>
            <person name="Yeo T."/>
        </authorList>
    </citation>
    <scope>NUCLEOTIDE SEQUENCE [LARGE SCALE GENOMIC DNA]</scope>
    <source>
        <strain evidence="2 3">MN07-A0370</strain>
    </source>
</reference>
<dbReference type="Gene3D" id="1.10.3300.10">
    <property type="entry name" value="Jann2411-like domain"/>
    <property type="match status" value="1"/>
</dbReference>
<feature type="domain" description="Zinc finger CGNR" evidence="1">
    <location>
        <begin position="148"/>
        <end position="189"/>
    </location>
</feature>
<dbReference type="EMBL" id="CP011112">
    <property type="protein sequence ID" value="AKU14685.1"/>
    <property type="molecule type" value="Genomic_DNA"/>
</dbReference>
<dbReference type="Pfam" id="PF07336">
    <property type="entry name" value="ABATE"/>
    <property type="match status" value="1"/>
</dbReference>
<gene>
    <name evidence="2" type="ORF">VV02_00365</name>
</gene>
<dbReference type="InterPro" id="IPR023286">
    <property type="entry name" value="ABATE_dom_sf"/>
</dbReference>